<accession>A0A5S4EV03</accession>
<protein>
    <recommendedName>
        <fullName evidence="3">DUF1795 domain-containing protein</fullName>
    </recommendedName>
</protein>
<dbReference type="OrthoDB" id="3679634at2"/>
<evidence type="ECO:0000313" key="1">
    <source>
        <dbReference type="EMBL" id="TMR04945.1"/>
    </source>
</evidence>
<comment type="caution">
    <text evidence="1">The sequence shown here is derived from an EMBL/GenBank/DDBJ whole genome shotgun (WGS) entry which is preliminary data.</text>
</comment>
<dbReference type="AlphaFoldDB" id="A0A5S4EV03"/>
<name>A0A5S4EV03_9ACTN</name>
<dbReference type="Proteomes" id="UP000309128">
    <property type="component" value="Unassembled WGS sequence"/>
</dbReference>
<reference evidence="1 2" key="1">
    <citation type="submission" date="2019-05" db="EMBL/GenBank/DDBJ databases">
        <title>Draft genome sequence of Nonomuraea turkmeniaca DSM 43926.</title>
        <authorList>
            <person name="Saricaoglu S."/>
            <person name="Isik K."/>
        </authorList>
    </citation>
    <scope>NUCLEOTIDE SEQUENCE [LARGE SCALE GENOMIC DNA]</scope>
    <source>
        <strain evidence="1 2">DSM 43926</strain>
    </source>
</reference>
<dbReference type="EMBL" id="VCKY01000450">
    <property type="protein sequence ID" value="TMR04945.1"/>
    <property type="molecule type" value="Genomic_DNA"/>
</dbReference>
<evidence type="ECO:0008006" key="3">
    <source>
        <dbReference type="Google" id="ProtNLM"/>
    </source>
</evidence>
<organism evidence="1 2">
    <name type="scientific">Nonomuraea turkmeniaca</name>
    <dbReference type="NCBI Taxonomy" id="103838"/>
    <lineage>
        <taxon>Bacteria</taxon>
        <taxon>Bacillati</taxon>
        <taxon>Actinomycetota</taxon>
        <taxon>Actinomycetes</taxon>
        <taxon>Streptosporangiales</taxon>
        <taxon>Streptosporangiaceae</taxon>
        <taxon>Nonomuraea</taxon>
    </lineage>
</organism>
<sequence>MPAGWRTFISPAGRFSIAMPSGWQATKSSTRDSLSIKGPDSPGRMMVEWTTPEVRWKAPEQAWIALEKEIRAKGEFQGYTRIAITPVRYRGRAAADWEFTRMRGGQLIHVINRGFHTADGRPFALYWETTDSRWERDRHYFDTFARTFKPL</sequence>
<evidence type="ECO:0000313" key="2">
    <source>
        <dbReference type="Proteomes" id="UP000309128"/>
    </source>
</evidence>
<keyword evidence="2" id="KW-1185">Reference proteome</keyword>
<proteinExistence type="predicted"/>
<gene>
    <name evidence="1" type="ORF">ETD86_53400</name>
</gene>